<feature type="compositionally biased region" description="Acidic residues" evidence="7">
    <location>
        <begin position="317"/>
        <end position="332"/>
    </location>
</feature>
<evidence type="ECO:0000256" key="7">
    <source>
        <dbReference type="SAM" id="MobiDB-lite"/>
    </source>
</evidence>
<protein>
    <recommendedName>
        <fullName evidence="10">RecA family profile 1 domain-containing protein</fullName>
    </recommendedName>
</protein>
<proteinExistence type="predicted"/>
<dbReference type="GO" id="GO:0005524">
    <property type="term" value="F:ATP binding"/>
    <property type="evidence" value="ECO:0007669"/>
    <property type="project" value="UniProtKB-KW"/>
</dbReference>
<dbReference type="OrthoDB" id="5957327at2759"/>
<sequence>MLTFRSDKTTTISAARALDERNDAVYVSPFVPTGLPDLDQALLESSVSAPDGVGVKGGMARGQITELWGPPGVGKTALGVVWVDCFHPVCQDRIAELCTGADAERTSVPSDPLSKLVHYCCPSLAHFIALLCRPTRSALPLDTALVVVDSLSALINHAFPRIPALEAGSRGDKGDFSPSSRRIHLLQYIVDALQKLAATHNAAVVVLTQCATRMQAERAATLIPAVVSTIWEGEIETRVALFRDWSWHDGRVSGVRLATVQKVNNKVTPDALEKVYAFEIESTGLIPVDYNETQAEGAVAYTTAQKRKLAEAGFELPESEEDEYGWREEDDSALPGPPPQWQGSEDILLGKHPEREDDESDVDSDDPDPEQEAEQLVEED</sequence>
<dbReference type="GO" id="GO:0000707">
    <property type="term" value="P:meiotic DNA recombinase assembly"/>
    <property type="evidence" value="ECO:0007669"/>
    <property type="project" value="TreeGrafter"/>
</dbReference>
<dbReference type="InterPro" id="IPR027417">
    <property type="entry name" value="P-loop_NTPase"/>
</dbReference>
<dbReference type="Proteomes" id="UP000803844">
    <property type="component" value="Unassembled WGS sequence"/>
</dbReference>
<keyword evidence="9" id="KW-1185">Reference proteome</keyword>
<dbReference type="AlphaFoldDB" id="A0A9P4Y6Z8"/>
<name>A0A9P4Y6Z8_CRYP1</name>
<evidence type="ECO:0000256" key="2">
    <source>
        <dbReference type="ARBA" id="ARBA00022741"/>
    </source>
</evidence>
<evidence type="ECO:0000256" key="6">
    <source>
        <dbReference type="ARBA" id="ARBA00023242"/>
    </source>
</evidence>
<dbReference type="GO" id="GO:0033063">
    <property type="term" value="C:Rad51B-Rad51C-Rad51D-XRCC2 complex"/>
    <property type="evidence" value="ECO:0007669"/>
    <property type="project" value="TreeGrafter"/>
</dbReference>
<keyword evidence="5" id="KW-0234">DNA repair</keyword>
<keyword evidence="6" id="KW-0539">Nucleus</keyword>
<dbReference type="GO" id="GO:0007131">
    <property type="term" value="P:reciprocal meiotic recombination"/>
    <property type="evidence" value="ECO:0007669"/>
    <property type="project" value="TreeGrafter"/>
</dbReference>
<evidence type="ECO:0000313" key="9">
    <source>
        <dbReference type="Proteomes" id="UP000803844"/>
    </source>
</evidence>
<dbReference type="PANTHER" id="PTHR46239:SF1">
    <property type="entry name" value="DNA REPAIR PROTEIN RAD51 HOMOLOG 3"/>
    <property type="match status" value="1"/>
</dbReference>
<organism evidence="8 9">
    <name type="scientific">Cryphonectria parasitica (strain ATCC 38755 / EP155)</name>
    <dbReference type="NCBI Taxonomy" id="660469"/>
    <lineage>
        <taxon>Eukaryota</taxon>
        <taxon>Fungi</taxon>
        <taxon>Dikarya</taxon>
        <taxon>Ascomycota</taxon>
        <taxon>Pezizomycotina</taxon>
        <taxon>Sordariomycetes</taxon>
        <taxon>Sordariomycetidae</taxon>
        <taxon>Diaporthales</taxon>
        <taxon>Cryphonectriaceae</taxon>
        <taxon>Cryphonectria-Endothia species complex</taxon>
        <taxon>Cryphonectria</taxon>
    </lineage>
</organism>
<accession>A0A9P4Y6Z8</accession>
<reference evidence="8" key="1">
    <citation type="journal article" date="2020" name="Phytopathology">
        <title>Genome sequence of the chestnut blight fungus Cryphonectria parasitica EP155: A fundamental resource for an archetypical invasive plant pathogen.</title>
        <authorList>
            <person name="Crouch J.A."/>
            <person name="Dawe A."/>
            <person name="Aerts A."/>
            <person name="Barry K."/>
            <person name="Churchill A.C.L."/>
            <person name="Grimwood J."/>
            <person name="Hillman B."/>
            <person name="Milgroom M.G."/>
            <person name="Pangilinan J."/>
            <person name="Smith M."/>
            <person name="Salamov A."/>
            <person name="Schmutz J."/>
            <person name="Yadav J."/>
            <person name="Grigoriev I.V."/>
            <person name="Nuss D."/>
        </authorList>
    </citation>
    <scope>NUCLEOTIDE SEQUENCE</scope>
    <source>
        <strain evidence="8">EP155</strain>
    </source>
</reference>
<keyword evidence="2" id="KW-0547">Nucleotide-binding</keyword>
<evidence type="ECO:0000256" key="5">
    <source>
        <dbReference type="ARBA" id="ARBA00023204"/>
    </source>
</evidence>
<dbReference type="GO" id="GO:0005657">
    <property type="term" value="C:replication fork"/>
    <property type="evidence" value="ECO:0007669"/>
    <property type="project" value="TreeGrafter"/>
</dbReference>
<evidence type="ECO:0000313" key="8">
    <source>
        <dbReference type="EMBL" id="KAF3767635.1"/>
    </source>
</evidence>
<evidence type="ECO:0000256" key="3">
    <source>
        <dbReference type="ARBA" id="ARBA00022763"/>
    </source>
</evidence>
<comment type="caution">
    <text evidence="8">The sequence shown here is derived from an EMBL/GenBank/DDBJ whole genome shotgun (WGS) entry which is preliminary data.</text>
</comment>
<evidence type="ECO:0008006" key="10">
    <source>
        <dbReference type="Google" id="ProtNLM"/>
    </source>
</evidence>
<feature type="region of interest" description="Disordered" evidence="7">
    <location>
        <begin position="313"/>
        <end position="380"/>
    </location>
</feature>
<comment type="subcellular location">
    <subcellularLocation>
        <location evidence="1">Nucleus</location>
    </subcellularLocation>
</comment>
<dbReference type="RefSeq" id="XP_040778596.1">
    <property type="nucleotide sequence ID" value="XM_040924159.1"/>
</dbReference>
<dbReference type="GO" id="GO:0008821">
    <property type="term" value="F:crossover junction DNA endonuclease activity"/>
    <property type="evidence" value="ECO:0007669"/>
    <property type="project" value="TreeGrafter"/>
</dbReference>
<dbReference type="GeneID" id="63841288"/>
<dbReference type="Gene3D" id="3.40.50.300">
    <property type="entry name" value="P-loop containing nucleotide triphosphate hydrolases"/>
    <property type="match status" value="1"/>
</dbReference>
<evidence type="ECO:0000256" key="1">
    <source>
        <dbReference type="ARBA" id="ARBA00004123"/>
    </source>
</evidence>
<dbReference type="InterPro" id="IPR052093">
    <property type="entry name" value="HR_Repair_Mediator"/>
</dbReference>
<dbReference type="GO" id="GO:0000400">
    <property type="term" value="F:four-way junction DNA binding"/>
    <property type="evidence" value="ECO:0007669"/>
    <property type="project" value="TreeGrafter"/>
</dbReference>
<dbReference type="GO" id="GO:0033065">
    <property type="term" value="C:Rad51C-XRCC3 complex"/>
    <property type="evidence" value="ECO:0007669"/>
    <property type="project" value="TreeGrafter"/>
</dbReference>
<dbReference type="EMBL" id="MU032346">
    <property type="protein sequence ID" value="KAF3767635.1"/>
    <property type="molecule type" value="Genomic_DNA"/>
</dbReference>
<keyword evidence="3" id="KW-0227">DNA damage</keyword>
<dbReference type="CDD" id="cd01393">
    <property type="entry name" value="RecA-like"/>
    <property type="match status" value="1"/>
</dbReference>
<dbReference type="SUPFAM" id="SSF52540">
    <property type="entry name" value="P-loop containing nucleoside triphosphate hydrolases"/>
    <property type="match status" value="1"/>
</dbReference>
<dbReference type="PANTHER" id="PTHR46239">
    <property type="entry name" value="DNA REPAIR PROTEIN RAD51 HOMOLOG 3 RAD51C"/>
    <property type="match status" value="1"/>
</dbReference>
<gene>
    <name evidence="8" type="ORF">M406DRAFT_41369</name>
</gene>
<keyword evidence="4" id="KW-0067">ATP-binding</keyword>
<feature type="compositionally biased region" description="Acidic residues" evidence="7">
    <location>
        <begin position="356"/>
        <end position="380"/>
    </location>
</feature>
<evidence type="ECO:0000256" key="4">
    <source>
        <dbReference type="ARBA" id="ARBA00022840"/>
    </source>
</evidence>